<evidence type="ECO:0000256" key="2">
    <source>
        <dbReference type="SAM" id="Phobius"/>
    </source>
</evidence>
<reference evidence="4 5" key="1">
    <citation type="submission" date="2024-02" db="EMBL/GenBank/DDBJ databases">
        <authorList>
            <person name="Vignale AGUSTIN F."/>
            <person name="Sosa J E."/>
            <person name="Modenutti C."/>
        </authorList>
    </citation>
    <scope>NUCLEOTIDE SEQUENCE [LARGE SCALE GENOMIC DNA]</scope>
</reference>
<keyword evidence="2" id="KW-0812">Transmembrane</keyword>
<dbReference type="CDD" id="cd12087">
    <property type="entry name" value="TM_EGFR-like"/>
    <property type="match status" value="1"/>
</dbReference>
<dbReference type="EMBL" id="CAUOFW020006358">
    <property type="protein sequence ID" value="CAK9174382.1"/>
    <property type="molecule type" value="Genomic_DNA"/>
</dbReference>
<accession>A0ABC8TY95</accession>
<keyword evidence="3" id="KW-0732">Signal</keyword>
<comment type="caution">
    <text evidence="4">The sequence shown here is derived from an EMBL/GenBank/DDBJ whole genome shotgun (WGS) entry which is preliminary data.</text>
</comment>
<evidence type="ECO:0000256" key="1">
    <source>
        <dbReference type="SAM" id="MobiDB-lite"/>
    </source>
</evidence>
<feature type="compositionally biased region" description="Low complexity" evidence="1">
    <location>
        <begin position="41"/>
        <end position="58"/>
    </location>
</feature>
<organism evidence="4 5">
    <name type="scientific">Ilex paraguariensis</name>
    <name type="common">yerba mate</name>
    <dbReference type="NCBI Taxonomy" id="185542"/>
    <lineage>
        <taxon>Eukaryota</taxon>
        <taxon>Viridiplantae</taxon>
        <taxon>Streptophyta</taxon>
        <taxon>Embryophyta</taxon>
        <taxon>Tracheophyta</taxon>
        <taxon>Spermatophyta</taxon>
        <taxon>Magnoliopsida</taxon>
        <taxon>eudicotyledons</taxon>
        <taxon>Gunneridae</taxon>
        <taxon>Pentapetalae</taxon>
        <taxon>asterids</taxon>
        <taxon>campanulids</taxon>
        <taxon>Aquifoliales</taxon>
        <taxon>Aquifoliaceae</taxon>
        <taxon>Ilex</taxon>
    </lineage>
</organism>
<protein>
    <submittedName>
        <fullName evidence="4">Uncharacterized protein</fullName>
    </submittedName>
</protein>
<keyword evidence="5" id="KW-1185">Reference proteome</keyword>
<evidence type="ECO:0000313" key="5">
    <source>
        <dbReference type="Proteomes" id="UP001642360"/>
    </source>
</evidence>
<dbReference type="PANTHER" id="PTHR36721">
    <property type="entry name" value="PROLINE-RICH FAMILY PROTEIN"/>
    <property type="match status" value="1"/>
</dbReference>
<keyword evidence="2" id="KW-1133">Transmembrane helix</keyword>
<dbReference type="PANTHER" id="PTHR36721:SF15">
    <property type="entry name" value="EN_SPM-LIKE TRANSPOSON PROTEIN"/>
    <property type="match status" value="1"/>
</dbReference>
<evidence type="ECO:0000313" key="4">
    <source>
        <dbReference type="EMBL" id="CAK9174382.1"/>
    </source>
</evidence>
<feature type="transmembrane region" description="Helical" evidence="2">
    <location>
        <begin position="123"/>
        <end position="143"/>
    </location>
</feature>
<feature type="compositionally biased region" description="Pro residues" evidence="1">
    <location>
        <begin position="59"/>
        <end position="68"/>
    </location>
</feature>
<feature type="signal peptide" evidence="3">
    <location>
        <begin position="1"/>
        <end position="23"/>
    </location>
</feature>
<evidence type="ECO:0000256" key="3">
    <source>
        <dbReference type="SAM" id="SignalP"/>
    </source>
</evidence>
<feature type="region of interest" description="Disordered" evidence="1">
    <location>
        <begin position="27"/>
        <end position="119"/>
    </location>
</feature>
<gene>
    <name evidence="4" type="ORF">ILEXP_LOCUS44127</name>
</gene>
<feature type="chain" id="PRO_5044761038" evidence="3">
    <location>
        <begin position="24"/>
        <end position="169"/>
    </location>
</feature>
<name>A0ABC8TY95_9AQUA</name>
<keyword evidence="2" id="KW-0472">Membrane</keyword>
<sequence>MAKLLQLSLTILFALLLVQHTLCADPPEFSPTPPPQLGAGSHSLPPDASPSHSPSPAVSSPPAPPPSGLTPAHSPANSPSEKTPPPAPSSVPEVAGDIGRNDVNANADGSEKSHGGLSGGQKAGIVIGVLAAACMVGLGCILYRKRQQNIQRSQYGGKGDMTCLDSHPD</sequence>
<dbReference type="Proteomes" id="UP001642360">
    <property type="component" value="Unassembled WGS sequence"/>
</dbReference>
<proteinExistence type="predicted"/>
<dbReference type="AlphaFoldDB" id="A0ABC8TY95"/>